<dbReference type="PROSITE" id="PS00671">
    <property type="entry name" value="D_2_HYDROXYACID_DH_3"/>
    <property type="match status" value="1"/>
</dbReference>
<reference evidence="7" key="2">
    <citation type="submission" date="2020-09" db="EMBL/GenBank/DDBJ databases">
        <authorList>
            <person name="Sun Q."/>
            <person name="Ohkuma M."/>
        </authorList>
    </citation>
    <scope>NUCLEOTIDE SEQUENCE</scope>
    <source>
        <strain evidence="7">JCM 14359</strain>
    </source>
</reference>
<evidence type="ECO:0000256" key="1">
    <source>
        <dbReference type="ARBA" id="ARBA00005854"/>
    </source>
</evidence>
<evidence type="ECO:0000256" key="3">
    <source>
        <dbReference type="ARBA" id="ARBA00023027"/>
    </source>
</evidence>
<organism evidence="7 8">
    <name type="scientific">Halobellus salinus</name>
    <dbReference type="NCBI Taxonomy" id="931585"/>
    <lineage>
        <taxon>Archaea</taxon>
        <taxon>Methanobacteriati</taxon>
        <taxon>Methanobacteriota</taxon>
        <taxon>Stenosarchaea group</taxon>
        <taxon>Halobacteria</taxon>
        <taxon>Halobacteriales</taxon>
        <taxon>Haloferacaceae</taxon>
        <taxon>Halobellus</taxon>
    </lineage>
</organism>
<sequence length="327" mass="34796">MSDAIRAVMLDPDWFGDVAAERDHFRDLLDDVVVEGINCDEAEIPERVGEADLLLSHYTGVSADVMDATGCQVVSRYATGIDGIDVEAATDRGVRVTRVPTYCNDEVGTHIVSLAMALVRGLPMYDAAAEDGTWEWDRAAPIRPPERQTFGFLAFGNKAQAAAERASALGFDVVAHDPYLSDDQLDALGATPVDFGELLDSADVLSLNTPLTEETEGMIDADALARLRDDAVLINTSRGRVVDETALVDALNAGELRGAGLDVLAQEPPEPDNPLLGRDDVIVTPHAAWYSTGSAATLRRRGTEIAVAALRGEEVDGLVNPGALGNA</sequence>
<feature type="domain" description="D-isomer specific 2-hydroxyacid dehydrogenase catalytic" evidence="5">
    <location>
        <begin position="23"/>
        <end position="320"/>
    </location>
</feature>
<dbReference type="SUPFAM" id="SSF51735">
    <property type="entry name" value="NAD(P)-binding Rossmann-fold domains"/>
    <property type="match status" value="1"/>
</dbReference>
<comment type="caution">
    <text evidence="7">The sequence shown here is derived from an EMBL/GenBank/DDBJ whole genome shotgun (WGS) entry which is preliminary data.</text>
</comment>
<feature type="domain" description="D-isomer specific 2-hydroxyacid dehydrogenase NAD-binding" evidence="6">
    <location>
        <begin position="113"/>
        <end position="288"/>
    </location>
</feature>
<dbReference type="SUPFAM" id="SSF52283">
    <property type="entry name" value="Formate/glycerate dehydrogenase catalytic domain-like"/>
    <property type="match status" value="1"/>
</dbReference>
<keyword evidence="8" id="KW-1185">Reference proteome</keyword>
<evidence type="ECO:0000259" key="5">
    <source>
        <dbReference type="Pfam" id="PF00389"/>
    </source>
</evidence>
<evidence type="ECO:0000256" key="2">
    <source>
        <dbReference type="ARBA" id="ARBA00023002"/>
    </source>
</evidence>
<dbReference type="InterPro" id="IPR036291">
    <property type="entry name" value="NAD(P)-bd_dom_sf"/>
</dbReference>
<accession>A0A830EC10</accession>
<dbReference type="PANTHER" id="PTHR43761">
    <property type="entry name" value="D-ISOMER SPECIFIC 2-HYDROXYACID DEHYDROGENASE FAMILY PROTEIN (AFU_ORTHOLOGUE AFUA_1G13630)"/>
    <property type="match status" value="1"/>
</dbReference>
<dbReference type="RefSeq" id="WP_229663819.1">
    <property type="nucleotide sequence ID" value="NZ_BMOC01000014.1"/>
</dbReference>
<dbReference type="PROSITE" id="PS00670">
    <property type="entry name" value="D_2_HYDROXYACID_DH_2"/>
    <property type="match status" value="1"/>
</dbReference>
<protein>
    <submittedName>
        <fullName evidence="7">Dehydrogenase</fullName>
    </submittedName>
</protein>
<proteinExistence type="inferred from homology"/>
<dbReference type="GO" id="GO:0003714">
    <property type="term" value="F:transcription corepressor activity"/>
    <property type="evidence" value="ECO:0007669"/>
    <property type="project" value="InterPro"/>
</dbReference>
<reference evidence="7" key="1">
    <citation type="journal article" date="2014" name="Int. J. Syst. Evol. Microbiol.">
        <title>Complete genome sequence of Corynebacterium casei LMG S-19264T (=DSM 44701T), isolated from a smear-ripened cheese.</title>
        <authorList>
            <consortium name="US DOE Joint Genome Institute (JGI-PGF)"/>
            <person name="Walter F."/>
            <person name="Albersmeier A."/>
            <person name="Kalinowski J."/>
            <person name="Ruckert C."/>
        </authorList>
    </citation>
    <scope>NUCLEOTIDE SEQUENCE</scope>
    <source>
        <strain evidence="7">JCM 14359</strain>
    </source>
</reference>
<dbReference type="EMBL" id="BMOC01000014">
    <property type="protein sequence ID" value="GGJ11284.1"/>
    <property type="molecule type" value="Genomic_DNA"/>
</dbReference>
<dbReference type="AlphaFoldDB" id="A0A830EC10"/>
<dbReference type="Pfam" id="PF02826">
    <property type="entry name" value="2-Hacid_dh_C"/>
    <property type="match status" value="1"/>
</dbReference>
<dbReference type="InterPro" id="IPR006139">
    <property type="entry name" value="D-isomer_2_OHA_DH_cat_dom"/>
</dbReference>
<dbReference type="Pfam" id="PF00389">
    <property type="entry name" value="2-Hacid_dh"/>
    <property type="match status" value="1"/>
</dbReference>
<evidence type="ECO:0000256" key="4">
    <source>
        <dbReference type="RuleBase" id="RU003719"/>
    </source>
</evidence>
<evidence type="ECO:0000313" key="8">
    <source>
        <dbReference type="Proteomes" id="UP000653099"/>
    </source>
</evidence>
<comment type="similarity">
    <text evidence="1 4">Belongs to the D-isomer specific 2-hydroxyacid dehydrogenase family.</text>
</comment>
<dbReference type="PANTHER" id="PTHR43761:SF1">
    <property type="entry name" value="D-ISOMER SPECIFIC 2-HYDROXYACID DEHYDROGENASE CATALYTIC DOMAIN-CONTAINING PROTEIN-RELATED"/>
    <property type="match status" value="1"/>
</dbReference>
<name>A0A830EC10_9EURY</name>
<evidence type="ECO:0000259" key="6">
    <source>
        <dbReference type="Pfam" id="PF02826"/>
    </source>
</evidence>
<dbReference type="Gene3D" id="3.40.50.720">
    <property type="entry name" value="NAD(P)-binding Rossmann-like Domain"/>
    <property type="match status" value="2"/>
</dbReference>
<keyword evidence="2 4" id="KW-0560">Oxidoreductase</keyword>
<dbReference type="InterPro" id="IPR006140">
    <property type="entry name" value="D-isomer_DH_NAD-bd"/>
</dbReference>
<gene>
    <name evidence="7" type="ORF">GCM10008995_21470</name>
</gene>
<dbReference type="InterPro" id="IPR050418">
    <property type="entry name" value="D-iso_2-hydroxyacid_DH_PdxB"/>
</dbReference>
<keyword evidence="3" id="KW-0520">NAD</keyword>
<dbReference type="GO" id="GO:0016616">
    <property type="term" value="F:oxidoreductase activity, acting on the CH-OH group of donors, NAD or NADP as acceptor"/>
    <property type="evidence" value="ECO:0007669"/>
    <property type="project" value="InterPro"/>
</dbReference>
<dbReference type="InterPro" id="IPR043322">
    <property type="entry name" value="CtBP"/>
</dbReference>
<dbReference type="CDD" id="cd05299">
    <property type="entry name" value="CtBP_dh"/>
    <property type="match status" value="1"/>
</dbReference>
<dbReference type="InterPro" id="IPR029753">
    <property type="entry name" value="D-isomer_DH_CS"/>
</dbReference>
<dbReference type="Proteomes" id="UP000653099">
    <property type="component" value="Unassembled WGS sequence"/>
</dbReference>
<evidence type="ECO:0000313" key="7">
    <source>
        <dbReference type="EMBL" id="GGJ11284.1"/>
    </source>
</evidence>
<dbReference type="GO" id="GO:0051287">
    <property type="term" value="F:NAD binding"/>
    <property type="evidence" value="ECO:0007669"/>
    <property type="project" value="InterPro"/>
</dbReference>